<dbReference type="InterPro" id="IPR000644">
    <property type="entry name" value="CBS_dom"/>
</dbReference>
<evidence type="ECO:0000256" key="7">
    <source>
        <dbReference type="ARBA" id="ARBA00023122"/>
    </source>
</evidence>
<evidence type="ECO:0000256" key="5">
    <source>
        <dbReference type="ARBA" id="ARBA00022857"/>
    </source>
</evidence>
<keyword evidence="8" id="KW-0520">NAD</keyword>
<feature type="binding site" description="in other chain" evidence="9">
    <location>
        <position position="304"/>
    </location>
    <ligand>
        <name>K(+)</name>
        <dbReference type="ChEBI" id="CHEBI:29103"/>
        <note>ligand shared between two tetrameric partners</note>
    </ligand>
</feature>
<dbReference type="InterPro" id="IPR005990">
    <property type="entry name" value="IMP_DH"/>
</dbReference>
<evidence type="ECO:0000256" key="4">
    <source>
        <dbReference type="ARBA" id="ARBA00022737"/>
    </source>
</evidence>
<dbReference type="InterPro" id="IPR005991">
    <property type="entry name" value="GUAB1"/>
</dbReference>
<dbReference type="Pfam" id="PF00478">
    <property type="entry name" value="IMPDH"/>
    <property type="match status" value="1"/>
</dbReference>
<dbReference type="PATRIC" id="fig|1618732.3.peg.453"/>
<evidence type="ECO:0000313" key="13">
    <source>
        <dbReference type="Proteomes" id="UP000034107"/>
    </source>
</evidence>
<evidence type="ECO:0000259" key="11">
    <source>
        <dbReference type="PROSITE" id="PS51371"/>
    </source>
</evidence>
<feature type="domain" description="CBS" evidence="11">
    <location>
        <begin position="95"/>
        <end position="152"/>
    </location>
</feature>
<dbReference type="Gene3D" id="3.20.20.70">
    <property type="entry name" value="Aldolase class I"/>
    <property type="match status" value="1"/>
</dbReference>
<feature type="domain" description="CBS" evidence="11">
    <location>
        <begin position="154"/>
        <end position="214"/>
    </location>
</feature>
<dbReference type="NCBIfam" id="NF005869">
    <property type="entry name" value="PRK07807.1"/>
    <property type="match status" value="1"/>
</dbReference>
<dbReference type="Proteomes" id="UP000034107">
    <property type="component" value="Unassembled WGS sequence"/>
</dbReference>
<sequence>MRFLHTEDEGKEVTYEDAFLVPQYSEVRSRMDVDITPPDETGATIPIVVANMTSAAGKRMAETVTRRGGLVMLTQDMPLEKIKEVVMYLKTRHPVFETPVVLEESESVQTALNLVHKRSHGGIVIVDKENKPVGIFTETDAKGKDRFTPLKNVMATDIISSGENTTPEEAFEKLYQSHVSLLPIIKNSGELLGVMTKEGAVRSKIYKPALNTKSEFITAVAMGVSNGTEERAKALMDMGVDIFMVDTAHGHSKRLIDAVKTVRHTIGKDKIIYAGTVVTAQGVEDLVNAGANIVKVGIGSGGSCITRVATGNGRPQLSATIECSKQARRMGAHIWADGGIRQPRDLALAIAAGAASTMFATIFVGTHESPGDIQRDEDGNLYKVNFGMASGRAVRERFKDQKPIDLAMRQYFEEGISEGKIYLKEGTTGVEDIIDRLVAGLRSAMSYAGATNLNEFHEKAIIGIQTNAALKEGEPLLEH</sequence>
<dbReference type="SUPFAM" id="SSF51412">
    <property type="entry name" value="Inosine monophosphate dehydrogenase (IMPDH)"/>
    <property type="match status" value="1"/>
</dbReference>
<feature type="binding site" evidence="8">
    <location>
        <begin position="246"/>
        <end position="248"/>
    </location>
    <ligand>
        <name>NAD(+)</name>
        <dbReference type="ChEBI" id="CHEBI:57540"/>
    </ligand>
</feature>
<evidence type="ECO:0000256" key="8">
    <source>
        <dbReference type="PIRSR" id="PIRSR000130-3"/>
    </source>
</evidence>
<evidence type="ECO:0000256" key="1">
    <source>
        <dbReference type="ARBA" id="ARBA00012678"/>
    </source>
</evidence>
<keyword evidence="7 10" id="KW-0129">CBS domain</keyword>
<dbReference type="InterPro" id="IPR050139">
    <property type="entry name" value="GMP_reductase"/>
</dbReference>
<dbReference type="Pfam" id="PF00571">
    <property type="entry name" value="CBS"/>
    <property type="match status" value="2"/>
</dbReference>
<dbReference type="SUPFAM" id="SSF54631">
    <property type="entry name" value="CBS-domain pair"/>
    <property type="match status" value="1"/>
</dbReference>
<evidence type="ECO:0000256" key="6">
    <source>
        <dbReference type="ARBA" id="ARBA00023002"/>
    </source>
</evidence>
<reference evidence="12 13" key="1">
    <citation type="journal article" date="2015" name="Nature">
        <title>rRNA introns, odd ribosomes, and small enigmatic genomes across a large radiation of phyla.</title>
        <authorList>
            <person name="Brown C.T."/>
            <person name="Hug L.A."/>
            <person name="Thomas B.C."/>
            <person name="Sharon I."/>
            <person name="Castelle C.J."/>
            <person name="Singh A."/>
            <person name="Wilkins M.J."/>
            <person name="Williams K.H."/>
            <person name="Banfield J.F."/>
        </authorList>
    </citation>
    <scope>NUCLEOTIDE SEQUENCE [LARGE SCALE GENOMIC DNA]</scope>
</reference>
<dbReference type="PANTHER" id="PTHR43170:SF5">
    <property type="entry name" value="GMP REDUCTASE"/>
    <property type="match status" value="1"/>
</dbReference>
<comment type="caution">
    <text evidence="12">The sequence shown here is derived from an EMBL/GenBank/DDBJ whole genome shotgun (WGS) entry which is preliminary data.</text>
</comment>
<dbReference type="NCBIfam" id="TIGR01303">
    <property type="entry name" value="IMP_DH_rel_1"/>
    <property type="match status" value="1"/>
</dbReference>
<name>A0A0G1NN50_9BACT</name>
<evidence type="ECO:0000313" key="12">
    <source>
        <dbReference type="EMBL" id="KKU21876.1"/>
    </source>
</evidence>
<protein>
    <recommendedName>
        <fullName evidence="2">GMP reductase</fullName>
        <ecNumber evidence="1">1.7.1.7</ecNumber>
    </recommendedName>
</protein>
<evidence type="ECO:0000256" key="3">
    <source>
        <dbReference type="ARBA" id="ARBA00022726"/>
    </source>
</evidence>
<dbReference type="GO" id="GO:0006164">
    <property type="term" value="P:purine nucleotide biosynthetic process"/>
    <property type="evidence" value="ECO:0007669"/>
    <property type="project" value="InterPro"/>
</dbReference>
<dbReference type="SMART" id="SM01240">
    <property type="entry name" value="IMPDH"/>
    <property type="match status" value="1"/>
</dbReference>
<evidence type="ECO:0000256" key="2">
    <source>
        <dbReference type="ARBA" id="ARBA00015800"/>
    </source>
</evidence>
<gene>
    <name evidence="12" type="ORF">UX31_C0010G0007</name>
</gene>
<dbReference type="EMBL" id="LCLS01000010">
    <property type="protein sequence ID" value="KKU21876.1"/>
    <property type="molecule type" value="Genomic_DNA"/>
</dbReference>
<dbReference type="AlphaFoldDB" id="A0A0G1NN50"/>
<keyword evidence="4" id="KW-0677">Repeat</keyword>
<dbReference type="GO" id="GO:0005829">
    <property type="term" value="C:cytosol"/>
    <property type="evidence" value="ECO:0007669"/>
    <property type="project" value="TreeGrafter"/>
</dbReference>
<dbReference type="InterPro" id="IPR013785">
    <property type="entry name" value="Aldolase_TIM"/>
</dbReference>
<dbReference type="InterPro" id="IPR001093">
    <property type="entry name" value="IMP_DH_GMPRt"/>
</dbReference>
<keyword evidence="3" id="KW-0660">Purine salvage</keyword>
<feature type="binding site" evidence="8">
    <location>
        <begin position="297"/>
        <end position="299"/>
    </location>
    <ligand>
        <name>NAD(+)</name>
        <dbReference type="ChEBI" id="CHEBI:57540"/>
    </ligand>
</feature>
<proteinExistence type="predicted"/>
<dbReference type="PROSITE" id="PS51371">
    <property type="entry name" value="CBS"/>
    <property type="match status" value="2"/>
</dbReference>
<keyword evidence="9" id="KW-0630">Potassium</keyword>
<organism evidence="12 13">
    <name type="scientific">Candidatus Nomurabacteria bacterium GW2011_GWA1_46_11</name>
    <dbReference type="NCBI Taxonomy" id="1618732"/>
    <lineage>
        <taxon>Bacteria</taxon>
        <taxon>Candidatus Nomuraibacteriota</taxon>
    </lineage>
</organism>
<dbReference type="FunFam" id="3.20.20.70:FF:000424">
    <property type="entry name" value="Inosine-5'-monophosphate dehydrogenase 2"/>
    <property type="match status" value="1"/>
</dbReference>
<accession>A0A0G1NN50</accession>
<dbReference type="PANTHER" id="PTHR43170">
    <property type="entry name" value="GMP REDUCTASE"/>
    <property type="match status" value="1"/>
</dbReference>
<dbReference type="InterPro" id="IPR046342">
    <property type="entry name" value="CBS_dom_sf"/>
</dbReference>
<feature type="binding site" description="in other chain" evidence="9">
    <location>
        <position position="299"/>
    </location>
    <ligand>
        <name>K(+)</name>
        <dbReference type="ChEBI" id="CHEBI:29103"/>
        <note>ligand shared between two tetrameric partners</note>
    </ligand>
</feature>
<feature type="binding site" description="in other chain" evidence="9">
    <location>
        <position position="301"/>
    </location>
    <ligand>
        <name>K(+)</name>
        <dbReference type="ChEBI" id="CHEBI:29103"/>
        <note>ligand shared between two tetrameric partners</note>
    </ligand>
</feature>
<dbReference type="EC" id="1.7.1.7" evidence="1"/>
<dbReference type="CDD" id="cd02205">
    <property type="entry name" value="CBS_pair_SF"/>
    <property type="match status" value="1"/>
</dbReference>
<dbReference type="PIRSF" id="PIRSF000130">
    <property type="entry name" value="IMPDH"/>
    <property type="match status" value="1"/>
</dbReference>
<dbReference type="GO" id="GO:0006166">
    <property type="term" value="P:purine ribonucleoside salvage"/>
    <property type="evidence" value="ECO:0007669"/>
    <property type="project" value="UniProtKB-KW"/>
</dbReference>
<evidence type="ECO:0000256" key="9">
    <source>
        <dbReference type="PIRSR" id="PIRSR000130-4"/>
    </source>
</evidence>
<dbReference type="SMART" id="SM00116">
    <property type="entry name" value="CBS"/>
    <property type="match status" value="2"/>
</dbReference>
<evidence type="ECO:0000256" key="10">
    <source>
        <dbReference type="PROSITE-ProRule" id="PRU00703"/>
    </source>
</evidence>
<keyword evidence="6" id="KW-0560">Oxidoreductase</keyword>
<dbReference type="GO" id="GO:0003920">
    <property type="term" value="F:GMP reductase activity"/>
    <property type="evidence" value="ECO:0007669"/>
    <property type="project" value="UniProtKB-EC"/>
</dbReference>
<keyword evidence="5" id="KW-0521">NADP</keyword>
<dbReference type="GO" id="GO:0003938">
    <property type="term" value="F:IMP dehydrogenase activity"/>
    <property type="evidence" value="ECO:0007669"/>
    <property type="project" value="InterPro"/>
</dbReference>